<dbReference type="PROSITE" id="PS51266">
    <property type="entry name" value="ZF_CHY"/>
    <property type="match status" value="1"/>
</dbReference>
<gene>
    <name evidence="5" type="ORF">BN963_SGAL_01357</name>
</gene>
<dbReference type="InterPro" id="IPR037274">
    <property type="entry name" value="Znf_CHY_sf"/>
</dbReference>
<dbReference type="Pfam" id="PF05495">
    <property type="entry name" value="zf-CHY"/>
    <property type="match status" value="1"/>
</dbReference>
<evidence type="ECO:0000313" key="6">
    <source>
        <dbReference type="Proteomes" id="UP000027584"/>
    </source>
</evidence>
<keyword evidence="3" id="KW-0862">Zinc</keyword>
<reference evidence="5 6" key="1">
    <citation type="submission" date="2014-02" db="EMBL/GenBank/DDBJ databases">
        <authorList>
            <person name="Manrique M."/>
        </authorList>
    </citation>
    <scope>NUCLEOTIDE SEQUENCE [LARGE SCALE GENOMIC DNA]</scope>
    <source>
        <strain evidence="5 6">LMG17956</strain>
    </source>
</reference>
<keyword evidence="1" id="KW-0479">Metal-binding</keyword>
<keyword evidence="2" id="KW-0863">Zinc-finger</keyword>
<dbReference type="GO" id="GO:0008270">
    <property type="term" value="F:zinc ion binding"/>
    <property type="evidence" value="ECO:0007669"/>
    <property type="project" value="UniProtKB-KW"/>
</dbReference>
<proteinExistence type="predicted"/>
<evidence type="ECO:0000313" key="5">
    <source>
        <dbReference type="EMBL" id="CDO18162.1"/>
    </source>
</evidence>
<reference evidence="5 6" key="2">
    <citation type="submission" date="2014-05" db="EMBL/GenBank/DDBJ databases">
        <title>Genome sequence of Streptococcus gallolyticus.</title>
        <authorList>
            <person name="Del Campo R."/>
        </authorList>
    </citation>
    <scope>NUCLEOTIDE SEQUENCE [LARGE SCALE GENOMIC DNA]</scope>
    <source>
        <strain evidence="5 6">LMG17956</strain>
    </source>
</reference>
<name>A0A060RH83_9STRE</name>
<accession>A0A060RH83</accession>
<comment type="caution">
    <text evidence="5">The sequence shown here is derived from an EMBL/GenBank/DDBJ whole genome shotgun (WGS) entry which is preliminary data.</text>
</comment>
<protein>
    <submittedName>
        <fullName evidence="5">CHY zinc finger family protein</fullName>
    </submittedName>
</protein>
<evidence type="ECO:0000259" key="4">
    <source>
        <dbReference type="PROSITE" id="PS51266"/>
    </source>
</evidence>
<dbReference type="EMBL" id="CCBC010000170">
    <property type="protein sequence ID" value="CDO18162.1"/>
    <property type="molecule type" value="Genomic_DNA"/>
</dbReference>
<dbReference type="RefSeq" id="WP_082301966.1">
    <property type="nucleotide sequence ID" value="NZ_CP191581.1"/>
</dbReference>
<evidence type="ECO:0000256" key="3">
    <source>
        <dbReference type="ARBA" id="ARBA00022833"/>
    </source>
</evidence>
<organism evidence="5 6">
    <name type="scientific">Streptococcus gallolyticus</name>
    <dbReference type="NCBI Taxonomy" id="315405"/>
    <lineage>
        <taxon>Bacteria</taxon>
        <taxon>Bacillati</taxon>
        <taxon>Bacillota</taxon>
        <taxon>Bacilli</taxon>
        <taxon>Lactobacillales</taxon>
        <taxon>Streptococcaceae</taxon>
        <taxon>Streptococcus</taxon>
    </lineage>
</organism>
<sequence>MIMIIYGINLDSKGRCKHYHTKQDIAALKCGKCQDYFACYQCHNQLRNHPFESVSVKAASPVLCGNCRHFLTYAEYKKGACPYCYHDFNPNCRLHETIYFKE</sequence>
<feature type="domain" description="CHY-type" evidence="4">
    <location>
        <begin position="9"/>
        <end position="86"/>
    </location>
</feature>
<dbReference type="InterPro" id="IPR008913">
    <property type="entry name" value="Znf_CHY"/>
</dbReference>
<dbReference type="Proteomes" id="UP000027584">
    <property type="component" value="Unassembled WGS sequence"/>
</dbReference>
<evidence type="ECO:0000256" key="1">
    <source>
        <dbReference type="ARBA" id="ARBA00022723"/>
    </source>
</evidence>
<dbReference type="AlphaFoldDB" id="A0A060RH83"/>
<dbReference type="InterPro" id="IPR016694">
    <property type="entry name" value="UCP017292"/>
</dbReference>
<dbReference type="PIRSF" id="PIRSF017292">
    <property type="entry name" value="UCP017292_Znf_CHY"/>
    <property type="match status" value="1"/>
</dbReference>
<dbReference type="SUPFAM" id="SSF161219">
    <property type="entry name" value="CHY zinc finger-like"/>
    <property type="match status" value="1"/>
</dbReference>
<evidence type="ECO:0000256" key="2">
    <source>
        <dbReference type="ARBA" id="ARBA00022771"/>
    </source>
</evidence>